<keyword evidence="6" id="KW-0378">Hydrolase</keyword>
<evidence type="ECO:0000313" key="6">
    <source>
        <dbReference type="EMBL" id="EXB04921.1"/>
    </source>
</evidence>
<dbReference type="NCBIfam" id="NF008453">
    <property type="entry name" value="PRK11308.1"/>
    <property type="match status" value="2"/>
</dbReference>
<keyword evidence="2" id="KW-0813">Transport</keyword>
<dbReference type="NCBIfam" id="NF007739">
    <property type="entry name" value="PRK10419.1"/>
    <property type="match status" value="2"/>
</dbReference>
<name>A0A009I307_ACIB9</name>
<feature type="domain" description="ABC transporter" evidence="5">
    <location>
        <begin position="11"/>
        <end position="264"/>
    </location>
</feature>
<comment type="similarity">
    <text evidence="1">Belongs to the ABC transporter superfamily.</text>
</comment>
<dbReference type="Pfam" id="PF00005">
    <property type="entry name" value="ABC_tran"/>
    <property type="match status" value="2"/>
</dbReference>
<dbReference type="PROSITE" id="PS00211">
    <property type="entry name" value="ABC_TRANSPORTER_1"/>
    <property type="match status" value="2"/>
</dbReference>
<dbReference type="InterPro" id="IPR003439">
    <property type="entry name" value="ABC_transporter-like_ATP-bd"/>
</dbReference>
<dbReference type="EMBL" id="JEWH01000036">
    <property type="protein sequence ID" value="EXB04921.1"/>
    <property type="molecule type" value="Genomic_DNA"/>
</dbReference>
<dbReference type="FunFam" id="3.40.50.300:FF:000016">
    <property type="entry name" value="Oligopeptide ABC transporter ATP-binding component"/>
    <property type="match status" value="2"/>
</dbReference>
<dbReference type="GO" id="GO:0005524">
    <property type="term" value="F:ATP binding"/>
    <property type="evidence" value="ECO:0007669"/>
    <property type="project" value="UniProtKB-KW"/>
</dbReference>
<evidence type="ECO:0000259" key="5">
    <source>
        <dbReference type="PROSITE" id="PS50893"/>
    </source>
</evidence>
<evidence type="ECO:0000256" key="2">
    <source>
        <dbReference type="ARBA" id="ARBA00022448"/>
    </source>
</evidence>
<dbReference type="InterPro" id="IPR013563">
    <property type="entry name" value="Oligopep_ABC_C"/>
</dbReference>
<dbReference type="PROSITE" id="PS50893">
    <property type="entry name" value="ABC_TRANSPORTER_2"/>
    <property type="match status" value="2"/>
</dbReference>
<evidence type="ECO:0000256" key="1">
    <source>
        <dbReference type="ARBA" id="ARBA00005417"/>
    </source>
</evidence>
<dbReference type="InterPro" id="IPR003593">
    <property type="entry name" value="AAA+_ATPase"/>
</dbReference>
<keyword evidence="4 6" id="KW-0067">ATP-binding</keyword>
<accession>A0A009I307</accession>
<dbReference type="PANTHER" id="PTHR43776">
    <property type="entry name" value="TRANSPORT ATP-BINDING PROTEIN"/>
    <property type="match status" value="1"/>
</dbReference>
<dbReference type="AlphaFoldDB" id="A0A009I307"/>
<evidence type="ECO:0000256" key="4">
    <source>
        <dbReference type="ARBA" id="ARBA00022840"/>
    </source>
</evidence>
<dbReference type="CDD" id="cd03257">
    <property type="entry name" value="ABC_NikE_OppD_transporters"/>
    <property type="match status" value="2"/>
</dbReference>
<dbReference type="InterPro" id="IPR017871">
    <property type="entry name" value="ABC_transporter-like_CS"/>
</dbReference>
<dbReference type="InterPro" id="IPR027417">
    <property type="entry name" value="P-loop_NTPase"/>
</dbReference>
<gene>
    <name evidence="6" type="ORF">J512_2674</name>
</gene>
<dbReference type="EC" id="3.6.3.24" evidence="6"/>
<dbReference type="GO" id="GO:0055085">
    <property type="term" value="P:transmembrane transport"/>
    <property type="evidence" value="ECO:0007669"/>
    <property type="project" value="UniProtKB-ARBA"/>
</dbReference>
<keyword evidence="3" id="KW-0547">Nucleotide-binding</keyword>
<protein>
    <submittedName>
        <fullName evidence="6">Nickel import ATP-binding protein NikE</fullName>
        <ecNumber evidence="6">3.6.3.24</ecNumber>
    </submittedName>
</protein>
<organism evidence="6 7">
    <name type="scientific">Acinetobacter baumannii (strain 1295743)</name>
    <dbReference type="NCBI Taxonomy" id="1310613"/>
    <lineage>
        <taxon>Bacteria</taxon>
        <taxon>Pseudomonadati</taxon>
        <taxon>Pseudomonadota</taxon>
        <taxon>Gammaproteobacteria</taxon>
        <taxon>Moraxellales</taxon>
        <taxon>Moraxellaceae</taxon>
        <taxon>Acinetobacter</taxon>
        <taxon>Acinetobacter calcoaceticus/baumannii complex</taxon>
    </lineage>
</organism>
<dbReference type="RefSeq" id="WP_032051392.1">
    <property type="nucleotide sequence ID" value="NZ_JEWH01000036.1"/>
</dbReference>
<dbReference type="Pfam" id="PF08352">
    <property type="entry name" value="oligo_HPY"/>
    <property type="match status" value="2"/>
</dbReference>
<dbReference type="InterPro" id="IPR050319">
    <property type="entry name" value="ABC_transp_ATP-bind"/>
</dbReference>
<comment type="caution">
    <text evidence="6">The sequence shown here is derived from an EMBL/GenBank/DDBJ whole genome shotgun (WGS) entry which is preliminary data.</text>
</comment>
<feature type="domain" description="ABC transporter" evidence="5">
    <location>
        <begin position="316"/>
        <end position="565"/>
    </location>
</feature>
<dbReference type="SMART" id="SM00382">
    <property type="entry name" value="AAA"/>
    <property type="match status" value="2"/>
</dbReference>
<evidence type="ECO:0000256" key="3">
    <source>
        <dbReference type="ARBA" id="ARBA00022741"/>
    </source>
</evidence>
<reference evidence="6 7" key="1">
    <citation type="submission" date="2014-02" db="EMBL/GenBank/DDBJ databases">
        <title>Comparative genomics and transcriptomics to identify genetic mechanisms underlying the emergence of carbapenem resistant Acinetobacter baumannii (CRAb).</title>
        <authorList>
            <person name="Harris A.D."/>
            <person name="Johnson K.J."/>
            <person name="George J."/>
            <person name="Shefchek K."/>
            <person name="Daugherty S.C."/>
            <person name="Parankush S."/>
            <person name="Sadzewicz L."/>
            <person name="Tallon L."/>
            <person name="Sengamalay N."/>
            <person name="Hazen T.H."/>
            <person name="Rasko D.A."/>
        </authorList>
    </citation>
    <scope>NUCLEOTIDE SEQUENCE [LARGE SCALE GENOMIC DNA]</scope>
    <source>
        <strain evidence="6 7">1295743</strain>
    </source>
</reference>
<dbReference type="GO" id="GO:0016887">
    <property type="term" value="F:ATP hydrolysis activity"/>
    <property type="evidence" value="ECO:0007669"/>
    <property type="project" value="InterPro"/>
</dbReference>
<dbReference type="Gene3D" id="3.40.50.300">
    <property type="entry name" value="P-loop containing nucleotide triphosphate hydrolases"/>
    <property type="match status" value="2"/>
</dbReference>
<dbReference type="Proteomes" id="UP000020595">
    <property type="component" value="Unassembled WGS sequence"/>
</dbReference>
<dbReference type="PATRIC" id="fig|1310613.3.peg.2576"/>
<evidence type="ECO:0000313" key="7">
    <source>
        <dbReference type="Proteomes" id="UP000020595"/>
    </source>
</evidence>
<proteinExistence type="inferred from homology"/>
<dbReference type="PANTHER" id="PTHR43776:SF7">
    <property type="entry name" value="D,D-DIPEPTIDE TRANSPORT ATP-BINDING PROTEIN DDPF-RELATED"/>
    <property type="match status" value="1"/>
</dbReference>
<dbReference type="SUPFAM" id="SSF52540">
    <property type="entry name" value="P-loop containing nucleoside triphosphate hydrolases"/>
    <property type="match status" value="2"/>
</dbReference>
<sequence>MSEQEKKTPLLHIENLRVSFKGEDKQYIETVKGISFDIPTNTTVALVGESGSGKSVTSLATMGLLPVGQSKIDEKSKIIFEGKDLLDLSRTEMRKICGKDIAMIFQEPMSSLNPVFTVGNQIAEVLCLHMGMSRKQARQRVLELLKEVGIPSPETKIDAYPNQLSGGQQQRVMIAMAIACEPKLLIADEPTTALDVTIQKQIIDLLESLRQRRQMSMLFITHDLALVGEIADQVIVMRHGEIREQGTAEQVLEQPKDVYTRALLYCRPQMSQRPYRLPVTSDFMRQENNILVEQSFDVSEIPERKRGLNGDEHIILEVKDLKKSFYSRKGLFGKEEFQAVKGVSFKLAKGKTLGLVGESGSGKTTVGLLLMRLHQASGGQALIEGKDILSLTEKEFAKYQRKIQIIFQNPYASLNPRFTIGQILLEPMQIHGIGKDDAERKQIALGLLERVNLPEQAYYRYPHEFSGGQRQRIAIARCLTLKPEILICDESVSALDVSVQAQVLNLLQDLQDEFGLSYIFISHDLSVVKYISDQVMVMNHGEVVEIANSDELYAHPQHDYTKRLLQAIPQGIQHVS</sequence>
<dbReference type="GO" id="GO:0015833">
    <property type="term" value="P:peptide transport"/>
    <property type="evidence" value="ECO:0007669"/>
    <property type="project" value="InterPro"/>
</dbReference>